<dbReference type="InterPro" id="IPR025724">
    <property type="entry name" value="GAG-pre-integrase_dom"/>
</dbReference>
<name>A0A6L2P5N7_TANCI</name>
<dbReference type="InterPro" id="IPR036875">
    <property type="entry name" value="Znf_CCHC_sf"/>
</dbReference>
<keyword evidence="1" id="KW-0863">Zinc-finger</keyword>
<dbReference type="SMART" id="SM00343">
    <property type="entry name" value="ZnF_C2HC"/>
    <property type="match status" value="1"/>
</dbReference>
<dbReference type="InterPro" id="IPR054722">
    <property type="entry name" value="PolX-like_BBD"/>
</dbReference>
<evidence type="ECO:0000256" key="1">
    <source>
        <dbReference type="PROSITE-ProRule" id="PRU00047"/>
    </source>
</evidence>
<dbReference type="InterPro" id="IPR001878">
    <property type="entry name" value="Znf_CCHC"/>
</dbReference>
<comment type="caution">
    <text evidence="4">The sequence shown here is derived from an EMBL/GenBank/DDBJ whole genome shotgun (WGS) entry which is preliminary data.</text>
</comment>
<keyword evidence="1" id="KW-0479">Metal-binding</keyword>
<evidence type="ECO:0000313" key="4">
    <source>
        <dbReference type="EMBL" id="GEU93177.1"/>
    </source>
</evidence>
<feature type="compositionally biased region" description="Pro residues" evidence="2">
    <location>
        <begin position="1136"/>
        <end position="1148"/>
    </location>
</feature>
<dbReference type="Pfam" id="PF22936">
    <property type="entry name" value="Pol_BBD"/>
    <property type="match status" value="1"/>
</dbReference>
<accession>A0A6L2P5N7</accession>
<dbReference type="Gene3D" id="4.10.60.10">
    <property type="entry name" value="Zinc finger, CCHC-type"/>
    <property type="match status" value="1"/>
</dbReference>
<proteinExistence type="predicted"/>
<evidence type="ECO:0000256" key="2">
    <source>
        <dbReference type="SAM" id="MobiDB-lite"/>
    </source>
</evidence>
<dbReference type="GO" id="GO:0008270">
    <property type="term" value="F:zinc ion binding"/>
    <property type="evidence" value="ECO:0007669"/>
    <property type="project" value="UniProtKB-KW"/>
</dbReference>
<reference evidence="4" key="1">
    <citation type="journal article" date="2019" name="Sci. Rep.">
        <title>Draft genome of Tanacetum cinerariifolium, the natural source of mosquito coil.</title>
        <authorList>
            <person name="Yamashiro T."/>
            <person name="Shiraishi A."/>
            <person name="Satake H."/>
            <person name="Nakayama K."/>
        </authorList>
    </citation>
    <scope>NUCLEOTIDE SEQUENCE</scope>
</reference>
<dbReference type="InterPro" id="IPR013103">
    <property type="entry name" value="RVT_2"/>
</dbReference>
<dbReference type="EMBL" id="BKCJ010010794">
    <property type="protein sequence ID" value="GEU93177.1"/>
    <property type="molecule type" value="Genomic_DNA"/>
</dbReference>
<dbReference type="PROSITE" id="PS50158">
    <property type="entry name" value="ZF_CCHC"/>
    <property type="match status" value="1"/>
</dbReference>
<feature type="compositionally biased region" description="Polar residues" evidence="2">
    <location>
        <begin position="1408"/>
        <end position="1418"/>
    </location>
</feature>
<dbReference type="Pfam" id="PF07727">
    <property type="entry name" value="RVT_2"/>
    <property type="match status" value="1"/>
</dbReference>
<protein>
    <recommendedName>
        <fullName evidence="3">CCHC-type domain-containing protein</fullName>
    </recommendedName>
</protein>
<organism evidence="4">
    <name type="scientific">Tanacetum cinerariifolium</name>
    <name type="common">Dalmatian daisy</name>
    <name type="synonym">Chrysanthemum cinerariifolium</name>
    <dbReference type="NCBI Taxonomy" id="118510"/>
    <lineage>
        <taxon>Eukaryota</taxon>
        <taxon>Viridiplantae</taxon>
        <taxon>Streptophyta</taxon>
        <taxon>Embryophyta</taxon>
        <taxon>Tracheophyta</taxon>
        <taxon>Spermatophyta</taxon>
        <taxon>Magnoliopsida</taxon>
        <taxon>eudicotyledons</taxon>
        <taxon>Gunneridae</taxon>
        <taxon>Pentapetalae</taxon>
        <taxon>asterids</taxon>
        <taxon>campanulids</taxon>
        <taxon>Asterales</taxon>
        <taxon>Asteraceae</taxon>
        <taxon>Asteroideae</taxon>
        <taxon>Anthemideae</taxon>
        <taxon>Anthemidinae</taxon>
        <taxon>Tanacetum</taxon>
    </lineage>
</organism>
<sequence>MRIEQYFLMTDYSLWEVILNGDSPIPTRIVEGVVQPVAPTTAEQKLAWKNELKARGTLLMELPDKHQLKFNSHKDAKTLTEAIEKRFGGNTKTKLQKLVSQLKIHGVSLSQEDVNLKFLHKVKHSSSTGTESHNLAFVISTPTDSTTDSMGMLTMRARRFLQKTGRNLGVNGPTSMGFDMTKVECYSCHRKGHFARECRSLKDSKRTGVAEPREGMFQLRPQLQMHWSLSVMTGLESVEARLLVYKQNKSVFEENIKLLNIEVQLRDTDLDTLRQKLDTTKKERDDLNMMLEKFQTSSKRLTNLLASQTSEKAGLGWPPSNLYDRIVSSGKYHHVPPSVTGTFMPPKPDLVFHTPSFDETKHLAFNVQPRVSKDVPSFAQSSELVKSPRHPGQLFQALIPVAPTEVVLKTYASKDIHKQYAPVNHSKSPLHKGNLQQALRDKGVIDSGCSRHMTETMSYLSDFKELNGGYVAFRGNPKGGKITGKGKIKTEKLDFDDVYSVKELKFNLFSLPDASQVLLRVPRENNMYNVNLKNLVPSGDLTCLFAKATLDESNLWHRRLGQVNFKTINKLVKGNLVRGLPTKVFTNDNSCVACRKGKQHRASCKSRPVSSIDQPLFRLHMDLFGPTFVKSLREEVAHTYVLFPVRSDSFTNPQNKDKDALVDGKEHDDDIQKSVDLNAKFEECTNNSGNVVNVASSLVSTDGNNFINSTNNFSDVGPSNTAASPTVANFTSQYAFTSSHDSDMPNLEDLTHSDDTNDVGAKAEINNLESVILEEPKRVHQTLKDPSWIESMQEELLQFKMQKVWILVDLPIGKRAIGTKWVYKNKKDERGIVIRNKARFVAQGHTQEEGIDYEEVFAPVARIKAIRLFLAYASFMGFEDPEYPDKVYKVVKALYGLHQAPRACQDKYVAKILRKFGLTEGKSASTPIDADKPLLKDSDAEDCKKQTVVATSSTEAEYVAAASGYAQVLWIQNQLLDYGYNFMHTFWNTASVKHSNDVTRLQTLVDRKKIVISEDVIREIFQWKFLIHTILQSLSAKSTSWNEFSSAMASANQIDDLSTHTTRYISLSLTQKVFANMRRVREGFSGVETPLFECMLAIREIVVEGIEEEQVQADDAIAAAVQENVAEDVDDKAIPSPTPLTSPPPPSHDIPSTSQGRMIDDRDKDEGIELVVDQVKDSDTAKVEGRHAGEQAKKQAEIYHLELDHPSKVLSMQEDDLEVQEVVKVVTTAKLITEVITAVTSQVSAASVTIPAAKLSIHAAAPTVVTAYTRWRKRVIIRDPEEELSSKTPAETPADAKSKDKGKGILIEKPKPIKRKDQIELDSEYARKLHEKINKDIDWDATIDHTESEARKNMMVYLKNTAGYKLDFFKGMSYNYIRPIFQVRFYANMRFLLKTKEQMEEEDRESLKSINETPTQNAAKRRKLNEKAKEVEDLKKRLEIVPNDDDDVFTEATPLVRKVPVVDYQIVLINNKHGQDVVWKNQRSVHGQALVKSWKLLTSCGVHIISLIATQLILLVERRYPLLKFTLEQLLLELMLSKNLKKNTKCVNVADEELTAAKHKLILKLKLLKDNDAADMKGAATTVSSLDVRKGSGNINKTPSIPYELPLPRVHTLGSDEGRMQQNELIDLVTKLTDRVLALETDLQQTKKVYSTVVTKLIMEVKKLEKIVKSTKARRRAKIVVSDDEDVVEDTSKQGRRIDAIDQVPNISLVQHDAERIVRVHKKASSFNAKEWEDIQATIEADMELALRIQAEEREKYSEAKKARLLVDLINQRKRHFAQQRAEERRNKPMTQAQQRTYMSNYFEATMKRVKTFTPMGSDFDRTIPNIAYENLKRVAEEELEEESSKRQKTGESLEPRKIENDELTQEDLQQMMMMIPVEEVYVEALEVKYPIIDWELYIKESRKYWKIIRVGSHTETYQIFADMLKKFNRDDLVKLWDLVKERLSTTELEDDKEKELWVELKRLFESDVDDTL</sequence>
<gene>
    <name evidence="4" type="ORF">Tci_065155</name>
</gene>
<keyword evidence="1" id="KW-0862">Zinc</keyword>
<feature type="region of interest" description="Disordered" evidence="2">
    <location>
        <begin position="1403"/>
        <end position="1423"/>
    </location>
</feature>
<feature type="compositionally biased region" description="Basic and acidic residues" evidence="2">
    <location>
        <begin position="1294"/>
        <end position="1303"/>
    </location>
</feature>
<feature type="region of interest" description="Disordered" evidence="2">
    <location>
        <begin position="1127"/>
        <end position="1160"/>
    </location>
</feature>
<evidence type="ECO:0000259" key="3">
    <source>
        <dbReference type="PROSITE" id="PS50158"/>
    </source>
</evidence>
<feature type="domain" description="CCHC-type" evidence="3">
    <location>
        <begin position="185"/>
        <end position="200"/>
    </location>
</feature>
<dbReference type="GO" id="GO:0003676">
    <property type="term" value="F:nucleic acid binding"/>
    <property type="evidence" value="ECO:0007669"/>
    <property type="project" value="InterPro"/>
</dbReference>
<feature type="region of interest" description="Disordered" evidence="2">
    <location>
        <begin position="1838"/>
        <end position="1861"/>
    </location>
</feature>
<feature type="region of interest" description="Disordered" evidence="2">
    <location>
        <begin position="1282"/>
        <end position="1303"/>
    </location>
</feature>
<dbReference type="SUPFAM" id="SSF57756">
    <property type="entry name" value="Retrovirus zinc finger-like domains"/>
    <property type="match status" value="1"/>
</dbReference>
<dbReference type="Pfam" id="PF13976">
    <property type="entry name" value="gag_pre-integrs"/>
    <property type="match status" value="1"/>
</dbReference>